<evidence type="ECO:0000256" key="12">
    <source>
        <dbReference type="SAM" id="Phobius"/>
    </source>
</evidence>
<dbReference type="GO" id="GO:0004673">
    <property type="term" value="F:protein histidine kinase activity"/>
    <property type="evidence" value="ECO:0007669"/>
    <property type="project" value="UniProtKB-EC"/>
</dbReference>
<proteinExistence type="predicted"/>
<keyword evidence="6" id="KW-0547">Nucleotide-binding</keyword>
<keyword evidence="4" id="KW-0808">Transferase</keyword>
<keyword evidence="16" id="KW-1185">Reference proteome</keyword>
<dbReference type="GO" id="GO:0005524">
    <property type="term" value="F:ATP binding"/>
    <property type="evidence" value="ECO:0007669"/>
    <property type="project" value="UniProtKB-KW"/>
</dbReference>
<evidence type="ECO:0000256" key="7">
    <source>
        <dbReference type="ARBA" id="ARBA00022777"/>
    </source>
</evidence>
<feature type="domain" description="Cytochrome c" evidence="14">
    <location>
        <begin position="136"/>
        <end position="293"/>
    </location>
</feature>
<dbReference type="Pfam" id="PF00672">
    <property type="entry name" value="HAMP"/>
    <property type="match status" value="1"/>
</dbReference>
<dbReference type="SMART" id="SM00304">
    <property type="entry name" value="HAMP"/>
    <property type="match status" value="1"/>
</dbReference>
<dbReference type="GO" id="GO:0016020">
    <property type="term" value="C:membrane"/>
    <property type="evidence" value="ECO:0007669"/>
    <property type="project" value="InterPro"/>
</dbReference>
<dbReference type="GO" id="GO:0000160">
    <property type="term" value="P:phosphorelay signal transduction system"/>
    <property type="evidence" value="ECO:0007669"/>
    <property type="project" value="UniProtKB-KW"/>
</dbReference>
<dbReference type="Pfam" id="PF11845">
    <property type="entry name" value="Tll0287-like"/>
    <property type="match status" value="1"/>
</dbReference>
<evidence type="ECO:0000256" key="8">
    <source>
        <dbReference type="ARBA" id="ARBA00022840"/>
    </source>
</evidence>
<dbReference type="SUPFAM" id="SSF158472">
    <property type="entry name" value="HAMP domain-like"/>
    <property type="match status" value="1"/>
</dbReference>
<dbReference type="Gene3D" id="6.10.340.10">
    <property type="match status" value="1"/>
</dbReference>
<evidence type="ECO:0000256" key="3">
    <source>
        <dbReference type="ARBA" id="ARBA00022553"/>
    </source>
</evidence>
<feature type="domain" description="HAMP" evidence="13">
    <location>
        <begin position="233"/>
        <end position="286"/>
    </location>
</feature>
<evidence type="ECO:0000256" key="5">
    <source>
        <dbReference type="ARBA" id="ARBA00022723"/>
    </source>
</evidence>
<gene>
    <name evidence="15" type="ORF">FSC37_03905</name>
</gene>
<dbReference type="PANTHER" id="PTHR44936">
    <property type="entry name" value="SENSOR PROTEIN CREC"/>
    <property type="match status" value="1"/>
</dbReference>
<name>A0A5C6TY72_9BURK</name>
<keyword evidence="10" id="KW-0902">Two-component regulatory system</keyword>
<protein>
    <recommendedName>
        <fullName evidence="2">histidine kinase</fullName>
        <ecNumber evidence="2">2.7.13.3</ecNumber>
    </recommendedName>
</protein>
<dbReference type="GO" id="GO:0009055">
    <property type="term" value="F:electron transfer activity"/>
    <property type="evidence" value="ECO:0007669"/>
    <property type="project" value="InterPro"/>
</dbReference>
<dbReference type="InterPro" id="IPR021796">
    <property type="entry name" value="Tll0287-like_dom"/>
</dbReference>
<evidence type="ECO:0000256" key="9">
    <source>
        <dbReference type="ARBA" id="ARBA00023004"/>
    </source>
</evidence>
<dbReference type="InterPro" id="IPR050980">
    <property type="entry name" value="2C_sensor_his_kinase"/>
</dbReference>
<keyword evidence="3" id="KW-0597">Phosphoprotein</keyword>
<organism evidence="15 16">
    <name type="scientific">Piscinibacter aquaticus</name>
    <dbReference type="NCBI Taxonomy" id="392597"/>
    <lineage>
        <taxon>Bacteria</taxon>
        <taxon>Pseudomonadati</taxon>
        <taxon>Pseudomonadota</taxon>
        <taxon>Betaproteobacteria</taxon>
        <taxon>Burkholderiales</taxon>
        <taxon>Sphaerotilaceae</taxon>
        <taxon>Piscinibacter</taxon>
    </lineage>
</organism>
<evidence type="ECO:0000256" key="4">
    <source>
        <dbReference type="ARBA" id="ARBA00022679"/>
    </source>
</evidence>
<dbReference type="PROSITE" id="PS51007">
    <property type="entry name" value="CYTC"/>
    <property type="match status" value="1"/>
</dbReference>
<feature type="transmembrane region" description="Helical" evidence="12">
    <location>
        <begin position="207"/>
        <end position="235"/>
    </location>
</feature>
<evidence type="ECO:0000259" key="14">
    <source>
        <dbReference type="PROSITE" id="PS51007"/>
    </source>
</evidence>
<keyword evidence="5 11" id="KW-0479">Metal-binding</keyword>
<evidence type="ECO:0000256" key="10">
    <source>
        <dbReference type="ARBA" id="ARBA00023012"/>
    </source>
</evidence>
<comment type="caution">
    <text evidence="15">The sequence shown here is derived from an EMBL/GenBank/DDBJ whole genome shotgun (WGS) entry which is preliminary data.</text>
</comment>
<evidence type="ECO:0000256" key="2">
    <source>
        <dbReference type="ARBA" id="ARBA00012438"/>
    </source>
</evidence>
<evidence type="ECO:0000256" key="11">
    <source>
        <dbReference type="PROSITE-ProRule" id="PRU00433"/>
    </source>
</evidence>
<dbReference type="PANTHER" id="PTHR44936:SF9">
    <property type="entry name" value="SENSOR PROTEIN CREC"/>
    <property type="match status" value="1"/>
</dbReference>
<dbReference type="CDD" id="cd06225">
    <property type="entry name" value="HAMP"/>
    <property type="match status" value="1"/>
</dbReference>
<evidence type="ECO:0000313" key="16">
    <source>
        <dbReference type="Proteomes" id="UP000321832"/>
    </source>
</evidence>
<keyword evidence="12" id="KW-0472">Membrane</keyword>
<keyword evidence="9 11" id="KW-0408">Iron</keyword>
<keyword evidence="11" id="KW-0349">Heme</keyword>
<accession>A0A5C6TY72</accession>
<dbReference type="InterPro" id="IPR003660">
    <property type="entry name" value="HAMP_dom"/>
</dbReference>
<evidence type="ECO:0000313" key="15">
    <source>
        <dbReference type="EMBL" id="TXC65552.1"/>
    </source>
</evidence>
<keyword evidence="12" id="KW-0812">Transmembrane</keyword>
<dbReference type="AlphaFoldDB" id="A0A5C6TY72"/>
<reference evidence="15 16" key="1">
    <citation type="submission" date="2019-08" db="EMBL/GenBank/DDBJ databases">
        <authorList>
            <person name="Khan S.A."/>
            <person name="Jeon C.O."/>
            <person name="Jeong S.E."/>
        </authorList>
    </citation>
    <scope>NUCLEOTIDE SEQUENCE [LARGE SCALE GENOMIC DNA]</scope>
    <source>
        <strain evidence="16">IMCC1728</strain>
    </source>
</reference>
<dbReference type="Proteomes" id="UP000321832">
    <property type="component" value="Unassembled WGS sequence"/>
</dbReference>
<keyword evidence="8" id="KW-0067">ATP-binding</keyword>
<keyword evidence="12" id="KW-1133">Transmembrane helix</keyword>
<sequence>MRLLLKFNLVFVLIFLLGLVATGVMTRQMLERHAQEETLQQARFLLEKALAVRSYTSTQVAPLLDTQMKYAFLPQSVPAFSATEVLAKLQKNHPEYAYKEATLNPTNPRDRAVEWEADVIAEFRKSSELKEFVGERDTPAGRALYIARPIRIADAACLRCHSTVETAPRTLVEKYGPANGFGWQLGEVVGAQMVSVPMAVPMARAQAAWAAFMGMLAAVFVVIAVALNAMLWWLVIRPVTRLSRLADRVSLGELSAPSFATGARDEIGRLAASFGRMRKSLVQAMKMLDGATS</sequence>
<dbReference type="GO" id="GO:0046872">
    <property type="term" value="F:metal ion binding"/>
    <property type="evidence" value="ECO:0007669"/>
    <property type="project" value="UniProtKB-KW"/>
</dbReference>
<evidence type="ECO:0000256" key="6">
    <source>
        <dbReference type="ARBA" id="ARBA00022741"/>
    </source>
</evidence>
<dbReference type="EMBL" id="VOPW01000001">
    <property type="protein sequence ID" value="TXC65552.1"/>
    <property type="molecule type" value="Genomic_DNA"/>
</dbReference>
<dbReference type="InterPro" id="IPR009056">
    <property type="entry name" value="Cyt_c-like_dom"/>
</dbReference>
<dbReference type="EC" id="2.7.13.3" evidence="2"/>
<evidence type="ECO:0000256" key="1">
    <source>
        <dbReference type="ARBA" id="ARBA00000085"/>
    </source>
</evidence>
<comment type="catalytic activity">
    <reaction evidence="1">
        <text>ATP + protein L-histidine = ADP + protein N-phospho-L-histidine.</text>
        <dbReference type="EC" id="2.7.13.3"/>
    </reaction>
</comment>
<keyword evidence="7" id="KW-0418">Kinase</keyword>
<dbReference type="PROSITE" id="PS50885">
    <property type="entry name" value="HAMP"/>
    <property type="match status" value="1"/>
</dbReference>
<evidence type="ECO:0000259" key="13">
    <source>
        <dbReference type="PROSITE" id="PS50885"/>
    </source>
</evidence>
<dbReference type="GO" id="GO:0020037">
    <property type="term" value="F:heme binding"/>
    <property type="evidence" value="ECO:0007669"/>
    <property type="project" value="InterPro"/>
</dbReference>